<reference evidence="2 3" key="1">
    <citation type="submission" date="2022-09" db="EMBL/GenBank/DDBJ databases">
        <authorList>
            <person name="Han X.L."/>
            <person name="Wang Q."/>
            <person name="Lu T."/>
        </authorList>
    </citation>
    <scope>NUCLEOTIDE SEQUENCE [LARGE SCALE GENOMIC DNA]</scope>
    <source>
        <strain evidence="2 3">WQ 127069</strain>
    </source>
</reference>
<dbReference type="Proteomes" id="UP001652445">
    <property type="component" value="Unassembled WGS sequence"/>
</dbReference>
<sequence>MQTHDHICPWCQTEIVWDPEIGPEEACPHCYNDLGDYRSLKLSASQPGQESDLEEDDEEDHDEEHDVEDEDTVEDTDLLDDYDDEEPEGPDEYEEGVQRVLDTQIEVPECSNCHSFMLFAGTRTLESGFVPAVPVGLNEPLLKAVHTSKMYVCPSCFKIEHVLDDEDRLAMIELLKNNK</sequence>
<organism evidence="2 3">
    <name type="scientific">Paenibacillus baimaensis</name>
    <dbReference type="NCBI Taxonomy" id="2982185"/>
    <lineage>
        <taxon>Bacteria</taxon>
        <taxon>Bacillati</taxon>
        <taxon>Bacillota</taxon>
        <taxon>Bacilli</taxon>
        <taxon>Bacillales</taxon>
        <taxon>Paenibacillaceae</taxon>
        <taxon>Paenibacillus</taxon>
    </lineage>
</organism>
<evidence type="ECO:0000313" key="3">
    <source>
        <dbReference type="Proteomes" id="UP001652445"/>
    </source>
</evidence>
<dbReference type="RefSeq" id="WP_262687113.1">
    <property type="nucleotide sequence ID" value="NZ_JAOQIO010000103.1"/>
</dbReference>
<dbReference type="EMBL" id="JAOQIO010000103">
    <property type="protein sequence ID" value="MCU6796294.1"/>
    <property type="molecule type" value="Genomic_DNA"/>
</dbReference>
<evidence type="ECO:0000313" key="2">
    <source>
        <dbReference type="EMBL" id="MCU6796294.1"/>
    </source>
</evidence>
<proteinExistence type="predicted"/>
<accession>A0ABT2UNR0</accession>
<feature type="compositionally biased region" description="Acidic residues" evidence="1">
    <location>
        <begin position="51"/>
        <end position="94"/>
    </location>
</feature>
<name>A0ABT2UNR0_9BACL</name>
<protein>
    <submittedName>
        <fullName evidence="2">Uncharacterized protein</fullName>
    </submittedName>
</protein>
<feature type="region of interest" description="Disordered" evidence="1">
    <location>
        <begin position="41"/>
        <end position="94"/>
    </location>
</feature>
<comment type="caution">
    <text evidence="2">The sequence shown here is derived from an EMBL/GenBank/DDBJ whole genome shotgun (WGS) entry which is preliminary data.</text>
</comment>
<keyword evidence="3" id="KW-1185">Reference proteome</keyword>
<gene>
    <name evidence="2" type="ORF">OB236_29645</name>
</gene>
<evidence type="ECO:0000256" key="1">
    <source>
        <dbReference type="SAM" id="MobiDB-lite"/>
    </source>
</evidence>